<protein>
    <recommendedName>
        <fullName evidence="3">Rpn family recombination-promoting nuclease/putative transposase</fullName>
    </recommendedName>
</protein>
<gene>
    <name evidence="1" type="ORF">FSB73_14825</name>
</gene>
<evidence type="ECO:0008006" key="3">
    <source>
        <dbReference type="Google" id="ProtNLM"/>
    </source>
</evidence>
<name>A0A5B8VR61_9BACT</name>
<evidence type="ECO:0000313" key="1">
    <source>
        <dbReference type="EMBL" id="QEC72758.1"/>
    </source>
</evidence>
<accession>A0A5B8VR61</accession>
<proteinExistence type="predicted"/>
<evidence type="ECO:0000313" key="2">
    <source>
        <dbReference type="Proteomes" id="UP000321291"/>
    </source>
</evidence>
<dbReference type="EMBL" id="CP042434">
    <property type="protein sequence ID" value="QEC72758.1"/>
    <property type="molecule type" value="Genomic_DNA"/>
</dbReference>
<keyword evidence="2" id="KW-1185">Reference proteome</keyword>
<sequence length="319" mass="37323">MEDLSKYNPLLSIFNELELLDNDSLWKFFSEENLKLLAKFILKDRIPGLDYSRMEIVNKEIQNITLMNFNSQKRYVDKLVKIYRKADPTKFILLHIEFQTEANKAFAERSGLYNIRLRVNNDCTIVTIAIVHRAAANYKHMHQFDKRNNGTLVRYQGYIIDQMIEREFEKDNCVVSQVFHAIWLYEHKMEFSIQELIDKFLKILKNVYAFEFKDDQHLSLLLFVLKNVQKCLSTFENFQIFVKQLNELNLNSKVMDALESWKHRLEAKGMAKGLAKGKAESVLNVAKSLLKMGLFPLENIAEATNLSLGKLKELQASLQ</sequence>
<dbReference type="AlphaFoldDB" id="A0A5B8VR61"/>
<reference evidence="1 2" key="1">
    <citation type="journal article" date="2017" name="Int. J. Syst. Evol. Microbiol.">
        <title>Arachidicoccus ginsenosidivorans sp. nov., with ginsenoside-converting activity isolated from ginseng cultivating soil.</title>
        <authorList>
            <person name="Siddiqi M.Z."/>
            <person name="Aslam Z."/>
            <person name="Im W.T."/>
        </authorList>
    </citation>
    <scope>NUCLEOTIDE SEQUENCE [LARGE SCALE GENOMIC DNA]</scope>
    <source>
        <strain evidence="1 2">Gsoil 809</strain>
    </source>
</reference>
<dbReference type="OrthoDB" id="569771at2"/>
<organism evidence="1 2">
    <name type="scientific">Arachidicoccus ginsenosidivorans</name>
    <dbReference type="NCBI Taxonomy" id="496057"/>
    <lineage>
        <taxon>Bacteria</taxon>
        <taxon>Pseudomonadati</taxon>
        <taxon>Bacteroidota</taxon>
        <taxon>Chitinophagia</taxon>
        <taxon>Chitinophagales</taxon>
        <taxon>Chitinophagaceae</taxon>
        <taxon>Arachidicoccus</taxon>
    </lineage>
</organism>
<dbReference type="KEGG" id="agi:FSB73_14825"/>
<dbReference type="Proteomes" id="UP000321291">
    <property type="component" value="Chromosome"/>
</dbReference>
<dbReference type="RefSeq" id="WP_146783794.1">
    <property type="nucleotide sequence ID" value="NZ_CP042434.1"/>
</dbReference>